<feature type="domain" description="PAC" evidence="11">
    <location>
        <begin position="444"/>
        <end position="499"/>
    </location>
</feature>
<dbReference type="InterPro" id="IPR001789">
    <property type="entry name" value="Sig_transdc_resp-reg_receiver"/>
</dbReference>
<dbReference type="Pfam" id="PF08448">
    <property type="entry name" value="PAS_4"/>
    <property type="match status" value="3"/>
</dbReference>
<dbReference type="InterPro" id="IPR003594">
    <property type="entry name" value="HATPase_dom"/>
</dbReference>
<feature type="domain" description="PAC" evidence="11">
    <location>
        <begin position="320"/>
        <end position="372"/>
    </location>
</feature>
<organism evidence="12 13">
    <name type="scientific">Aerophobetes bacterium</name>
    <dbReference type="NCBI Taxonomy" id="2030807"/>
    <lineage>
        <taxon>Bacteria</taxon>
        <taxon>Candidatus Aerophobota</taxon>
    </lineage>
</organism>
<feature type="transmembrane region" description="Helical" evidence="7">
    <location>
        <begin position="42"/>
        <end position="59"/>
    </location>
</feature>
<dbReference type="Pfam" id="PF00989">
    <property type="entry name" value="PAS"/>
    <property type="match status" value="1"/>
</dbReference>
<evidence type="ECO:0000259" key="8">
    <source>
        <dbReference type="PROSITE" id="PS50109"/>
    </source>
</evidence>
<dbReference type="PANTHER" id="PTHR43304">
    <property type="entry name" value="PHYTOCHROME-LIKE PROTEIN CPH1"/>
    <property type="match status" value="1"/>
</dbReference>
<dbReference type="EMBL" id="SOKJ01000441">
    <property type="protein sequence ID" value="TET07140.1"/>
    <property type="molecule type" value="Genomic_DNA"/>
</dbReference>
<dbReference type="Pfam" id="PF00072">
    <property type="entry name" value="Response_reg"/>
    <property type="match status" value="1"/>
</dbReference>
<dbReference type="Gene3D" id="3.40.50.2300">
    <property type="match status" value="1"/>
</dbReference>
<comment type="caution">
    <text evidence="12">The sequence shown here is derived from an EMBL/GenBank/DDBJ whole genome shotgun (WGS) entry which is preliminary data.</text>
</comment>
<evidence type="ECO:0000256" key="4">
    <source>
        <dbReference type="ARBA" id="ARBA00022679"/>
    </source>
</evidence>
<feature type="domain" description="PAC" evidence="11">
    <location>
        <begin position="569"/>
        <end position="620"/>
    </location>
</feature>
<dbReference type="Proteomes" id="UP000316360">
    <property type="component" value="Unassembled WGS sequence"/>
</dbReference>
<dbReference type="PROSITE" id="PS50109">
    <property type="entry name" value="HIS_KIN"/>
    <property type="match status" value="1"/>
</dbReference>
<dbReference type="SUPFAM" id="SSF52172">
    <property type="entry name" value="CheY-like"/>
    <property type="match status" value="1"/>
</dbReference>
<keyword evidence="3 6" id="KW-0597">Phosphoprotein</keyword>
<dbReference type="InterPro" id="IPR035965">
    <property type="entry name" value="PAS-like_dom_sf"/>
</dbReference>
<dbReference type="GO" id="GO:0000155">
    <property type="term" value="F:phosphorelay sensor kinase activity"/>
    <property type="evidence" value="ECO:0007669"/>
    <property type="project" value="InterPro"/>
</dbReference>
<proteinExistence type="predicted"/>
<feature type="domain" description="PAS" evidence="10">
    <location>
        <begin position="500"/>
        <end position="546"/>
    </location>
</feature>
<dbReference type="CDD" id="cd00082">
    <property type="entry name" value="HisKA"/>
    <property type="match status" value="1"/>
</dbReference>
<dbReference type="InterPro" id="IPR004358">
    <property type="entry name" value="Sig_transdc_His_kin-like_C"/>
</dbReference>
<dbReference type="NCBIfam" id="TIGR00229">
    <property type="entry name" value="sensory_box"/>
    <property type="match status" value="3"/>
</dbReference>
<dbReference type="PANTHER" id="PTHR43304:SF1">
    <property type="entry name" value="PAC DOMAIN-CONTAINING PROTEIN"/>
    <property type="match status" value="1"/>
</dbReference>
<dbReference type="PROSITE" id="PS50113">
    <property type="entry name" value="PAC"/>
    <property type="match status" value="4"/>
</dbReference>
<evidence type="ECO:0000256" key="6">
    <source>
        <dbReference type="PROSITE-ProRule" id="PRU00169"/>
    </source>
</evidence>
<comment type="catalytic activity">
    <reaction evidence="1">
        <text>ATP + protein L-histidine = ADP + protein N-phospho-L-histidine.</text>
        <dbReference type="EC" id="2.7.13.3"/>
    </reaction>
</comment>
<dbReference type="Gene3D" id="3.30.450.20">
    <property type="entry name" value="PAS domain"/>
    <property type="match status" value="4"/>
</dbReference>
<dbReference type="EC" id="2.7.13.3" evidence="2"/>
<evidence type="ECO:0000256" key="5">
    <source>
        <dbReference type="ARBA" id="ARBA00022777"/>
    </source>
</evidence>
<feature type="domain" description="Response regulatory" evidence="9">
    <location>
        <begin position="869"/>
        <end position="983"/>
    </location>
</feature>
<dbReference type="InterPro" id="IPR052162">
    <property type="entry name" value="Sensor_kinase/Photoreceptor"/>
</dbReference>
<feature type="domain" description="Histidine kinase" evidence="8">
    <location>
        <begin position="633"/>
        <end position="850"/>
    </location>
</feature>
<sequence length="988" mass="111923">MMLKGHTLGLTPEKARLLVLFFTIAACVALTFYVGFIMGQQIVYPHFFYIPIILAGLWYHRKAIYAALFLSVVYILITHLSTQIVTLGSFERCVILIAVAYIIGLVSEKRAKVQEELRRTRDYLDSLIRYANAPVIVWNPEFRITLFNYAFERLTGYTADEVIGQELSMLLPEASQDESRSKIARTLSANYWELVEIPILCKNGSVRLALWNSTNIYASDGKTLQATIAQGIDITERKQAEEKIRQQNELLNNVLESLTYPFYVIDAKDYTIKLANSAGGLGSLSKNSTYYALTHERSKPCGASEHPCPLEEVKKTKKPIVVEHIHYDEDGNVRNVEVHAYPISDSEGNVAQIIEYYVDISASKRAKEALVQERDLLQALIGNIPDSIYFKDEKSRFIRVNKAKAQHSGTTPEDMVGKTDFDFFSLEQANKMLEDENRVIESNRPLVKKVEKITHKDGTEHWVSTTKIPRHNENGEVIGTMGISRDMTERKKIEEALRTSAQQWRATFDAISDPISLLDSERRILRCNIAMKNLLGKPFREIIGRTCCELVDCRPKPLKECPFLYMQQTHRRETLVLPIGDRWFNDAIDPLLDEDSNLIGAVHIMSDITERKKVEETLMQSEKLKVLGEMAGGVAHDFNNLLAIILGNAQLLEKGVERYRLEEIKKRLRIIARTAYEGGETVRRLQYFTQREISREDFTKIDLNEIVREAITSTSPRWKDEAEAKGITIKIKEELGKLPPLLGSRSELMEVLTNFIFNALEAMPEGGEITIKTEAKENEVLLYFSDSGKGISDRIKDRIFDPFFTTKGPKASGLGLSVSYGIIKHHHGKIKVESIKGKGATFTISIPICLQAPQDEGKLKDLEKISSGKILVIDDEEGIREVLGRIFQDKGHRVTLAKTSRKGLDKFKQDNFDLVLTDLGMPEMSGWELAKKIKEIDPGTPVGLITGWAVANTKENMKKRGVDFILSKPFDYNKVIREVHAALESKKR</sequence>
<feature type="domain" description="PAC" evidence="11">
    <location>
        <begin position="193"/>
        <end position="246"/>
    </location>
</feature>
<dbReference type="PRINTS" id="PR00344">
    <property type="entry name" value="BCTRLSENSOR"/>
</dbReference>
<dbReference type="InterPro" id="IPR013656">
    <property type="entry name" value="PAS_4"/>
</dbReference>
<gene>
    <name evidence="12" type="ORF">E3J84_07760</name>
</gene>
<keyword evidence="4" id="KW-0808">Transferase</keyword>
<dbReference type="InterPro" id="IPR005467">
    <property type="entry name" value="His_kinase_dom"/>
</dbReference>
<dbReference type="Gene3D" id="1.10.287.130">
    <property type="match status" value="1"/>
</dbReference>
<dbReference type="CDD" id="cd00156">
    <property type="entry name" value="REC"/>
    <property type="match status" value="1"/>
</dbReference>
<dbReference type="Gene3D" id="3.30.565.10">
    <property type="entry name" value="Histidine kinase-like ATPase, C-terminal domain"/>
    <property type="match status" value="1"/>
</dbReference>
<dbReference type="PROSITE" id="PS50112">
    <property type="entry name" value="PAS"/>
    <property type="match status" value="3"/>
</dbReference>
<dbReference type="SMART" id="SM00448">
    <property type="entry name" value="REC"/>
    <property type="match status" value="1"/>
</dbReference>
<dbReference type="InterPro" id="IPR001610">
    <property type="entry name" value="PAC"/>
</dbReference>
<feature type="modified residue" description="4-aspartylphosphate" evidence="6">
    <location>
        <position position="918"/>
    </location>
</feature>
<feature type="transmembrane region" description="Helical" evidence="7">
    <location>
        <begin position="64"/>
        <end position="81"/>
    </location>
</feature>
<dbReference type="Pfam" id="PF02518">
    <property type="entry name" value="HATPase_c"/>
    <property type="match status" value="1"/>
</dbReference>
<evidence type="ECO:0000259" key="10">
    <source>
        <dbReference type="PROSITE" id="PS50112"/>
    </source>
</evidence>
<dbReference type="SMART" id="SM00086">
    <property type="entry name" value="PAC"/>
    <property type="match status" value="4"/>
</dbReference>
<dbReference type="InterPro" id="IPR003661">
    <property type="entry name" value="HisK_dim/P_dom"/>
</dbReference>
<dbReference type="GO" id="GO:0006355">
    <property type="term" value="P:regulation of DNA-templated transcription"/>
    <property type="evidence" value="ECO:0007669"/>
    <property type="project" value="InterPro"/>
</dbReference>
<keyword evidence="5" id="KW-0418">Kinase</keyword>
<dbReference type="InterPro" id="IPR013767">
    <property type="entry name" value="PAS_fold"/>
</dbReference>
<evidence type="ECO:0000313" key="13">
    <source>
        <dbReference type="Proteomes" id="UP000316360"/>
    </source>
</evidence>
<reference evidence="12 13" key="1">
    <citation type="submission" date="2019-03" db="EMBL/GenBank/DDBJ databases">
        <title>Metabolic potential of uncultured bacteria and archaea associated with petroleum seepage in deep-sea sediments.</title>
        <authorList>
            <person name="Dong X."/>
            <person name="Hubert C."/>
        </authorList>
    </citation>
    <scope>NUCLEOTIDE SEQUENCE [LARGE SCALE GENOMIC DNA]</scope>
    <source>
        <strain evidence="12">E44_bin7</strain>
    </source>
</reference>
<dbReference type="PROSITE" id="PS51257">
    <property type="entry name" value="PROKAR_LIPOPROTEIN"/>
    <property type="match status" value="1"/>
</dbReference>
<dbReference type="InterPro" id="IPR036097">
    <property type="entry name" value="HisK_dim/P_sf"/>
</dbReference>
<dbReference type="CDD" id="cd00130">
    <property type="entry name" value="PAS"/>
    <property type="match status" value="3"/>
</dbReference>
<keyword evidence="7" id="KW-0472">Membrane</keyword>
<evidence type="ECO:0000256" key="7">
    <source>
        <dbReference type="SAM" id="Phobius"/>
    </source>
</evidence>
<evidence type="ECO:0000259" key="11">
    <source>
        <dbReference type="PROSITE" id="PS50113"/>
    </source>
</evidence>
<feature type="domain" description="PAS" evidence="10">
    <location>
        <begin position="373"/>
        <end position="443"/>
    </location>
</feature>
<dbReference type="SUPFAM" id="SSF55874">
    <property type="entry name" value="ATPase domain of HSP90 chaperone/DNA topoisomerase II/histidine kinase"/>
    <property type="match status" value="1"/>
</dbReference>
<evidence type="ECO:0000313" key="12">
    <source>
        <dbReference type="EMBL" id="TET07140.1"/>
    </source>
</evidence>
<feature type="transmembrane region" description="Helical" evidence="7">
    <location>
        <begin position="15"/>
        <end position="36"/>
    </location>
</feature>
<keyword evidence="7" id="KW-0812">Transmembrane</keyword>
<dbReference type="InterPro" id="IPR011006">
    <property type="entry name" value="CheY-like_superfamily"/>
</dbReference>
<dbReference type="SUPFAM" id="SSF55785">
    <property type="entry name" value="PYP-like sensor domain (PAS domain)"/>
    <property type="match status" value="4"/>
</dbReference>
<dbReference type="PROSITE" id="PS50110">
    <property type="entry name" value="RESPONSE_REGULATORY"/>
    <property type="match status" value="1"/>
</dbReference>
<evidence type="ECO:0000259" key="9">
    <source>
        <dbReference type="PROSITE" id="PS50110"/>
    </source>
</evidence>
<dbReference type="SMART" id="SM00091">
    <property type="entry name" value="PAS"/>
    <property type="match status" value="3"/>
</dbReference>
<keyword evidence="7" id="KW-1133">Transmembrane helix</keyword>
<feature type="domain" description="PAS" evidence="10">
    <location>
        <begin position="120"/>
        <end position="190"/>
    </location>
</feature>
<evidence type="ECO:0000256" key="2">
    <source>
        <dbReference type="ARBA" id="ARBA00012438"/>
    </source>
</evidence>
<dbReference type="InterPro" id="IPR000014">
    <property type="entry name" value="PAS"/>
</dbReference>
<evidence type="ECO:0000256" key="3">
    <source>
        <dbReference type="ARBA" id="ARBA00022553"/>
    </source>
</evidence>
<dbReference type="AlphaFoldDB" id="A0A523RMZ2"/>
<dbReference type="SUPFAM" id="SSF47384">
    <property type="entry name" value="Homodimeric domain of signal transducing histidine kinase"/>
    <property type="match status" value="1"/>
</dbReference>
<dbReference type="SMART" id="SM00387">
    <property type="entry name" value="HATPase_c"/>
    <property type="match status" value="1"/>
</dbReference>
<accession>A0A523RMZ2</accession>
<name>A0A523RMZ2_UNCAE</name>
<protein>
    <recommendedName>
        <fullName evidence="2">histidine kinase</fullName>
        <ecNumber evidence="2">2.7.13.3</ecNumber>
    </recommendedName>
</protein>
<evidence type="ECO:0000256" key="1">
    <source>
        <dbReference type="ARBA" id="ARBA00000085"/>
    </source>
</evidence>
<dbReference type="InterPro" id="IPR000700">
    <property type="entry name" value="PAS-assoc_C"/>
</dbReference>
<dbReference type="InterPro" id="IPR036890">
    <property type="entry name" value="HATPase_C_sf"/>
</dbReference>